<evidence type="ECO:0000259" key="2">
    <source>
        <dbReference type="PROSITE" id="PS51864"/>
    </source>
</evidence>
<dbReference type="Gene3D" id="3.40.390.10">
    <property type="entry name" value="Collagenase (Catalytic Domain)"/>
    <property type="match status" value="1"/>
</dbReference>
<feature type="active site" evidence="1">
    <location>
        <position position="180"/>
    </location>
</feature>
<dbReference type="GO" id="GO:0008270">
    <property type="term" value="F:zinc ion binding"/>
    <property type="evidence" value="ECO:0007669"/>
    <property type="project" value="UniProtKB-UniRule"/>
</dbReference>
<sequence>MKKLVILLIIIFMYSCREKELELEEVSLMNKSKAGMKLIDYRGQRLSVWKNEEGNYILGDDMVLNCNDVKELDFLIVEDINAKSANWDHTTKLQINLWPTNELTYRIAEDIPSHQKILIREAIDEWNSKTILNFTEVLEGEGVYFKKVVSGCFADLGYFGKKRSMVSVSETCDKQSIIHEIGHIVGMIHEHQREIRDEAITLQLETFDYIKNYYPLFYKTILYNLEKERSNLTDPCLFDMNSAMMYGSYPRNNISLMNDLISRNLPFYTKKDGSLVERPTYGLTQKDITWVHYQYNKKIILKNVDYPGVYLKVRLEGASDPSIVLFSPGHEAIFTYNTSKKKYEYGDSGYIVQEIDLSNGSRSDVIDFSWSTHPNSITYLGNDGETKVLISDYNDSSNSKYYHFTDNNGVGGENENAIIEAIKKDDRNTYINLKRWKTNISTDGKRHAFDKNEVTELIVRNIDYPTLNSVLMRLEHCIDPKISLAPGQSVGIKYHGSGDYFEYNGCKLQEIDFNNGSSSDNLDFSWAVPGKITYTASHHYTTTLIDTNSLKGYIYGTVDVDGIDGQDSNVQLDAYFSNGKMYIDIKR</sequence>
<dbReference type="PANTHER" id="PTHR10127">
    <property type="entry name" value="DISCOIDIN, CUB, EGF, LAMININ , AND ZINC METALLOPROTEASE DOMAIN CONTAINING"/>
    <property type="match status" value="1"/>
</dbReference>
<dbReference type="PROSITE" id="PS51257">
    <property type="entry name" value="PROKAR_LIPOPROTEIN"/>
    <property type="match status" value="1"/>
</dbReference>
<dbReference type="SMART" id="SM00235">
    <property type="entry name" value="ZnMc"/>
    <property type="match status" value="1"/>
</dbReference>
<dbReference type="GO" id="GO:0004222">
    <property type="term" value="F:metalloendopeptidase activity"/>
    <property type="evidence" value="ECO:0007669"/>
    <property type="project" value="UniProtKB-UniRule"/>
</dbReference>
<keyword evidence="1" id="KW-0479">Metal-binding</keyword>
<keyword evidence="1 3" id="KW-0378">Hydrolase</keyword>
<dbReference type="SUPFAM" id="SSF55486">
    <property type="entry name" value="Metalloproteases ('zincins'), catalytic domain"/>
    <property type="match status" value="1"/>
</dbReference>
<dbReference type="EMBL" id="CACVBR010000046">
    <property type="protein sequence ID" value="CAA7197280.1"/>
    <property type="molecule type" value="Genomic_DNA"/>
</dbReference>
<gene>
    <name evidence="3" type="ORF">CHRY9293_03335</name>
</gene>
<dbReference type="PANTHER" id="PTHR10127:SF850">
    <property type="entry name" value="METALLOENDOPEPTIDASE"/>
    <property type="match status" value="1"/>
</dbReference>
<feature type="binding site" evidence="1">
    <location>
        <position position="189"/>
    </location>
    <ligand>
        <name>Zn(2+)</name>
        <dbReference type="ChEBI" id="CHEBI:29105"/>
        <note>catalytic</note>
    </ligand>
</feature>
<dbReference type="InterPro" id="IPR006026">
    <property type="entry name" value="Peptidase_Metallo"/>
</dbReference>
<dbReference type="EC" id="3.4.24.76" evidence="3"/>
<evidence type="ECO:0000256" key="1">
    <source>
        <dbReference type="PROSITE-ProRule" id="PRU01211"/>
    </source>
</evidence>
<dbReference type="AlphaFoldDB" id="A0A6N4XE94"/>
<proteinExistence type="predicted"/>
<keyword evidence="1" id="KW-0862">Zinc</keyword>
<comment type="caution">
    <text evidence="1">Lacks conserved residue(s) required for the propagation of feature annotation.</text>
</comment>
<keyword evidence="1" id="KW-0645">Protease</keyword>
<organism evidence="3 4">
    <name type="scientific">Chryseobacterium potabilaquae</name>
    <dbReference type="NCBI Taxonomy" id="2675057"/>
    <lineage>
        <taxon>Bacteria</taxon>
        <taxon>Pseudomonadati</taxon>
        <taxon>Bacteroidota</taxon>
        <taxon>Flavobacteriia</taxon>
        <taxon>Flavobacteriales</taxon>
        <taxon>Weeksellaceae</taxon>
        <taxon>Chryseobacterium group</taxon>
        <taxon>Chryseobacterium</taxon>
    </lineage>
</organism>
<dbReference type="Proteomes" id="UP000445144">
    <property type="component" value="Unassembled WGS sequence"/>
</dbReference>
<dbReference type="RefSeq" id="WP_162033964.1">
    <property type="nucleotide sequence ID" value="NZ_CACVBR010000046.1"/>
</dbReference>
<keyword evidence="4" id="KW-1185">Reference proteome</keyword>
<dbReference type="PRINTS" id="PR00480">
    <property type="entry name" value="ASTACIN"/>
</dbReference>
<dbReference type="GO" id="GO:0006508">
    <property type="term" value="P:proteolysis"/>
    <property type="evidence" value="ECO:0007669"/>
    <property type="project" value="UniProtKB-KW"/>
</dbReference>
<evidence type="ECO:0000313" key="4">
    <source>
        <dbReference type="Proteomes" id="UP000445144"/>
    </source>
</evidence>
<keyword evidence="1" id="KW-0482">Metalloprotease</keyword>
<name>A0A6N4XE94_9FLAO</name>
<dbReference type="PROSITE" id="PS51864">
    <property type="entry name" value="ASTACIN"/>
    <property type="match status" value="1"/>
</dbReference>
<feature type="binding site" evidence="1">
    <location>
        <position position="179"/>
    </location>
    <ligand>
        <name>Zn(2+)</name>
        <dbReference type="ChEBI" id="CHEBI:29105"/>
        <note>catalytic</note>
    </ligand>
</feature>
<feature type="binding site" evidence="1">
    <location>
        <position position="183"/>
    </location>
    <ligand>
        <name>Zn(2+)</name>
        <dbReference type="ChEBI" id="CHEBI:29105"/>
        <note>catalytic</note>
    </ligand>
</feature>
<dbReference type="InterPro" id="IPR024079">
    <property type="entry name" value="MetalloPept_cat_dom_sf"/>
</dbReference>
<protein>
    <submittedName>
        <fullName evidence="3">Flavastacin</fullName>
        <ecNumber evidence="3">3.4.24.76</ecNumber>
    </submittedName>
</protein>
<dbReference type="InterPro" id="IPR001506">
    <property type="entry name" value="Peptidase_M12A"/>
</dbReference>
<comment type="cofactor">
    <cofactor evidence="1">
        <name>Zn(2+)</name>
        <dbReference type="ChEBI" id="CHEBI:29105"/>
    </cofactor>
    <text evidence="1">Binds 1 zinc ion per subunit.</text>
</comment>
<accession>A0A6N4XE94</accession>
<evidence type="ECO:0000313" key="3">
    <source>
        <dbReference type="EMBL" id="CAA7197280.1"/>
    </source>
</evidence>
<feature type="domain" description="Peptidase M12A" evidence="2">
    <location>
        <begin position="89"/>
        <end position="298"/>
    </location>
</feature>
<dbReference type="Pfam" id="PF01400">
    <property type="entry name" value="Astacin"/>
    <property type="match status" value="1"/>
</dbReference>
<reference evidence="3 4" key="1">
    <citation type="submission" date="2020-01" db="EMBL/GenBank/DDBJ databases">
        <authorList>
            <person name="Rodrigo-Torres L."/>
            <person name="Arahal R. D."/>
            <person name="Lucena T."/>
        </authorList>
    </citation>
    <scope>NUCLEOTIDE SEQUENCE [LARGE SCALE GENOMIC DNA]</scope>
    <source>
        <strain evidence="3 4">CECT 9293</strain>
    </source>
</reference>